<dbReference type="Pfam" id="PF04199">
    <property type="entry name" value="Cyclase"/>
    <property type="match status" value="1"/>
</dbReference>
<accession>A0A839DV63</accession>
<organism evidence="6 7">
    <name type="scientific">Halosaccharopolyspora lacisalsi</name>
    <dbReference type="NCBI Taxonomy" id="1000566"/>
    <lineage>
        <taxon>Bacteria</taxon>
        <taxon>Bacillati</taxon>
        <taxon>Actinomycetota</taxon>
        <taxon>Actinomycetes</taxon>
        <taxon>Pseudonocardiales</taxon>
        <taxon>Pseudonocardiaceae</taxon>
        <taxon>Halosaccharopolyspora</taxon>
    </lineage>
</organism>
<protein>
    <submittedName>
        <fullName evidence="6">Citrate lyase beta subunit/kynurenine formamidase</fullName>
    </submittedName>
</protein>
<keyword evidence="2" id="KW-0479">Metal-binding</keyword>
<name>A0A839DV63_9PSEU</name>
<dbReference type="GO" id="GO:0006107">
    <property type="term" value="P:oxaloacetate metabolic process"/>
    <property type="evidence" value="ECO:0007669"/>
    <property type="project" value="TreeGrafter"/>
</dbReference>
<dbReference type="InterPro" id="IPR040442">
    <property type="entry name" value="Pyrv_kinase-like_dom_sf"/>
</dbReference>
<dbReference type="SUPFAM" id="SSF51621">
    <property type="entry name" value="Phosphoenolpyruvate/pyruvate domain"/>
    <property type="match status" value="1"/>
</dbReference>
<dbReference type="AlphaFoldDB" id="A0A839DV63"/>
<gene>
    <name evidence="6" type="ORF">FHX42_001475</name>
</gene>
<feature type="region of interest" description="Disordered" evidence="4">
    <location>
        <begin position="272"/>
        <end position="300"/>
    </location>
</feature>
<sequence>MTAVGRARSWLYVPGHRADLVRKALDGPADAVVVDLEDAVPPALKEQARDTAVATCASRRNRVWVRINGAGTDWADGDAAALAGRAAAGLRVPKAEDPAAVAALAERTDLPLHLLIESAHGLHRVFELAECHPLVAGVSPGEADLAADLRIRDRRELAWARARIVAANRAAGLPSPVASVWTDLSDTAGLAEDSAALRDAGFFGRSVIHPRQIASVHRAFTPDRDEVERARALLDSLDVAGDAAAWVDDRGRFVDPAVVAGARWVTDLADTLDVSPNNHDEPARAEGREGDLVTTPTTADPDLLDAVRAGTRVIELGHPLYTGMAGSPNHPGFRMTLERRHGDAVRPDGGSASNEVIVTGGHTGTHVDALAHVSHDGLLHGGTDAAEAQRGGKHTVHGAETIPPMVTRGVFLDIAAVHGVDVLDPGYGVTADDLARAAERAGAEPGPGDVAVVRTGWGRLFGDPAAYVGKETGVPGMTVEGARWLAERRIVATGADTTAYEQIPAGAGHRVLPVHRELLVEHGIHIVEHMACEDAAEAGLGQFLAVFAPLRIVGGTGAPVRPLAVVPS</sequence>
<dbReference type="InterPro" id="IPR015813">
    <property type="entry name" value="Pyrv/PenolPyrv_kinase-like_dom"/>
</dbReference>
<proteinExistence type="predicted"/>
<dbReference type="PANTHER" id="PTHR32308:SF10">
    <property type="entry name" value="CITRATE LYASE SUBUNIT BETA"/>
    <property type="match status" value="1"/>
</dbReference>
<keyword evidence="3" id="KW-0460">Magnesium</keyword>
<evidence type="ECO:0000256" key="4">
    <source>
        <dbReference type="SAM" id="MobiDB-lite"/>
    </source>
</evidence>
<evidence type="ECO:0000259" key="5">
    <source>
        <dbReference type="Pfam" id="PF03328"/>
    </source>
</evidence>
<dbReference type="Gene3D" id="3.50.30.50">
    <property type="entry name" value="Putative cyclase"/>
    <property type="match status" value="1"/>
</dbReference>
<comment type="caution">
    <text evidence="6">The sequence shown here is derived from an EMBL/GenBank/DDBJ whole genome shotgun (WGS) entry which is preliminary data.</text>
</comment>
<dbReference type="Gene3D" id="3.20.20.60">
    <property type="entry name" value="Phosphoenolpyruvate-binding domains"/>
    <property type="match status" value="1"/>
</dbReference>
<dbReference type="Pfam" id="PF03328">
    <property type="entry name" value="HpcH_HpaI"/>
    <property type="match status" value="1"/>
</dbReference>
<keyword evidence="6" id="KW-0456">Lyase</keyword>
<dbReference type="EMBL" id="JACGWZ010000001">
    <property type="protein sequence ID" value="MBA8824146.1"/>
    <property type="molecule type" value="Genomic_DNA"/>
</dbReference>
<dbReference type="GO" id="GO:0019441">
    <property type="term" value="P:L-tryptophan catabolic process to kynurenine"/>
    <property type="evidence" value="ECO:0007669"/>
    <property type="project" value="InterPro"/>
</dbReference>
<evidence type="ECO:0000256" key="2">
    <source>
        <dbReference type="ARBA" id="ARBA00022723"/>
    </source>
</evidence>
<feature type="compositionally biased region" description="Basic and acidic residues" evidence="4">
    <location>
        <begin position="278"/>
        <end position="291"/>
    </location>
</feature>
<dbReference type="PANTHER" id="PTHR32308">
    <property type="entry name" value="LYASE BETA SUBUNIT, PUTATIVE (AFU_ORTHOLOGUE AFUA_4G13030)-RELATED"/>
    <property type="match status" value="1"/>
</dbReference>
<dbReference type="InterPro" id="IPR007325">
    <property type="entry name" value="KFase/CYL"/>
</dbReference>
<dbReference type="InterPro" id="IPR037175">
    <property type="entry name" value="KFase_sf"/>
</dbReference>
<dbReference type="GO" id="GO:0016829">
    <property type="term" value="F:lyase activity"/>
    <property type="evidence" value="ECO:0007669"/>
    <property type="project" value="UniProtKB-KW"/>
</dbReference>
<dbReference type="GO" id="GO:0000287">
    <property type="term" value="F:magnesium ion binding"/>
    <property type="evidence" value="ECO:0007669"/>
    <property type="project" value="TreeGrafter"/>
</dbReference>
<dbReference type="RefSeq" id="WP_328795941.1">
    <property type="nucleotide sequence ID" value="NZ_JACGWZ010000001.1"/>
</dbReference>
<evidence type="ECO:0000256" key="1">
    <source>
        <dbReference type="ARBA" id="ARBA00001946"/>
    </source>
</evidence>
<evidence type="ECO:0000256" key="3">
    <source>
        <dbReference type="ARBA" id="ARBA00022842"/>
    </source>
</evidence>
<dbReference type="InterPro" id="IPR005000">
    <property type="entry name" value="Aldolase/citrate-lyase_domain"/>
</dbReference>
<comment type="cofactor">
    <cofactor evidence="1">
        <name>Mg(2+)</name>
        <dbReference type="ChEBI" id="CHEBI:18420"/>
    </cofactor>
</comment>
<evidence type="ECO:0000313" key="7">
    <source>
        <dbReference type="Proteomes" id="UP000569329"/>
    </source>
</evidence>
<dbReference type="SUPFAM" id="SSF102198">
    <property type="entry name" value="Putative cyclase"/>
    <property type="match status" value="1"/>
</dbReference>
<reference evidence="6 7" key="1">
    <citation type="submission" date="2020-07" db="EMBL/GenBank/DDBJ databases">
        <title>Sequencing the genomes of 1000 actinobacteria strains.</title>
        <authorList>
            <person name="Klenk H.-P."/>
        </authorList>
    </citation>
    <scope>NUCLEOTIDE SEQUENCE [LARGE SCALE GENOMIC DNA]</scope>
    <source>
        <strain evidence="6 7">DSM 45975</strain>
    </source>
</reference>
<dbReference type="Proteomes" id="UP000569329">
    <property type="component" value="Unassembled WGS sequence"/>
</dbReference>
<dbReference type="GO" id="GO:0004061">
    <property type="term" value="F:arylformamidase activity"/>
    <property type="evidence" value="ECO:0007669"/>
    <property type="project" value="InterPro"/>
</dbReference>
<feature type="domain" description="HpcH/HpaI aldolase/citrate lyase" evidence="5">
    <location>
        <begin position="8"/>
        <end position="210"/>
    </location>
</feature>
<keyword evidence="7" id="KW-1185">Reference proteome</keyword>
<evidence type="ECO:0000313" key="6">
    <source>
        <dbReference type="EMBL" id="MBA8824146.1"/>
    </source>
</evidence>